<dbReference type="PROSITE" id="PS50977">
    <property type="entry name" value="HTH_TETR_2"/>
    <property type="match status" value="1"/>
</dbReference>
<accession>A0AA97I2A9</accession>
<dbReference type="AlphaFoldDB" id="A0AA97I2A9"/>
<reference evidence="4 5" key="1">
    <citation type="submission" date="2023-10" db="EMBL/GenBank/DDBJ databases">
        <title>Complete genome sequence of a Sphingomonadaceae bacterium.</title>
        <authorList>
            <person name="Yan C."/>
        </authorList>
    </citation>
    <scope>NUCLEOTIDE SEQUENCE [LARGE SCALE GENOMIC DNA]</scope>
    <source>
        <strain evidence="4 5">SCSIO 66989</strain>
    </source>
</reference>
<dbReference type="Gene3D" id="1.10.357.10">
    <property type="entry name" value="Tetracycline Repressor, domain 2"/>
    <property type="match status" value="1"/>
</dbReference>
<evidence type="ECO:0000313" key="5">
    <source>
        <dbReference type="Proteomes" id="UP001302429"/>
    </source>
</evidence>
<dbReference type="Pfam" id="PF17935">
    <property type="entry name" value="TetR_C_27"/>
    <property type="match status" value="1"/>
</dbReference>
<dbReference type="EMBL" id="CP136594">
    <property type="protein sequence ID" value="WOE76200.1"/>
    <property type="molecule type" value="Genomic_DNA"/>
</dbReference>
<evidence type="ECO:0000259" key="3">
    <source>
        <dbReference type="PROSITE" id="PS50977"/>
    </source>
</evidence>
<gene>
    <name evidence="4" type="ORF">RB602_05670</name>
</gene>
<dbReference type="PANTHER" id="PTHR43479:SF11">
    <property type="entry name" value="ACREF_ENVCD OPERON REPRESSOR-RELATED"/>
    <property type="match status" value="1"/>
</dbReference>
<protein>
    <submittedName>
        <fullName evidence="4">TetR family transcriptional regulator</fullName>
    </submittedName>
</protein>
<keyword evidence="5" id="KW-1185">Reference proteome</keyword>
<dbReference type="SUPFAM" id="SSF46689">
    <property type="entry name" value="Homeodomain-like"/>
    <property type="match status" value="1"/>
</dbReference>
<dbReference type="GO" id="GO:0003677">
    <property type="term" value="F:DNA binding"/>
    <property type="evidence" value="ECO:0007669"/>
    <property type="project" value="UniProtKB-UniRule"/>
</dbReference>
<dbReference type="InterPro" id="IPR050624">
    <property type="entry name" value="HTH-type_Tx_Regulator"/>
</dbReference>
<dbReference type="Proteomes" id="UP001302429">
    <property type="component" value="Chromosome"/>
</dbReference>
<evidence type="ECO:0000313" key="4">
    <source>
        <dbReference type="EMBL" id="WOE76200.1"/>
    </source>
</evidence>
<dbReference type="RefSeq" id="WP_317083735.1">
    <property type="nucleotide sequence ID" value="NZ_CP136594.1"/>
</dbReference>
<evidence type="ECO:0000256" key="1">
    <source>
        <dbReference type="ARBA" id="ARBA00023125"/>
    </source>
</evidence>
<feature type="domain" description="HTH tetR-type" evidence="3">
    <location>
        <begin position="9"/>
        <end position="69"/>
    </location>
</feature>
<dbReference type="KEGG" id="acoa:RB602_05670"/>
<sequence length="213" mass="24402">MPRPQLDADEIRNSIMETAEELIRQRGAVDFSVSEIATACGMSQSNLYRYFESKEAFYEAMAGRWFEELNTLMEETIASELPAKEKMFAFFANRLAIKRARFEDDPKLFESYMEIGHQHFEVVRGYIDLADHYLAVIVAEAMAEGHFEDMEIDHTVSLINLMVQPFCNPDIMMNMWPTSTDDNLRIVLDTIFIGLKGKSPVKLDVAPDLRIAS</sequence>
<evidence type="ECO:0000256" key="2">
    <source>
        <dbReference type="PROSITE-ProRule" id="PRU00335"/>
    </source>
</evidence>
<dbReference type="InterPro" id="IPR001647">
    <property type="entry name" value="HTH_TetR"/>
</dbReference>
<dbReference type="PRINTS" id="PR00455">
    <property type="entry name" value="HTHTETR"/>
</dbReference>
<keyword evidence="1 2" id="KW-0238">DNA-binding</keyword>
<dbReference type="InterPro" id="IPR009057">
    <property type="entry name" value="Homeodomain-like_sf"/>
</dbReference>
<organism evidence="4 5">
    <name type="scientific">Alterisphingorhabdus coralli</name>
    <dbReference type="NCBI Taxonomy" id="3071408"/>
    <lineage>
        <taxon>Bacteria</taxon>
        <taxon>Pseudomonadati</taxon>
        <taxon>Pseudomonadota</taxon>
        <taxon>Alphaproteobacteria</taxon>
        <taxon>Sphingomonadales</taxon>
        <taxon>Sphingomonadaceae</taxon>
        <taxon>Alterisphingorhabdus (ex Yan et al. 2024)</taxon>
    </lineage>
</organism>
<dbReference type="PANTHER" id="PTHR43479">
    <property type="entry name" value="ACREF/ENVCD OPERON REPRESSOR-RELATED"/>
    <property type="match status" value="1"/>
</dbReference>
<proteinExistence type="predicted"/>
<name>A0AA97I2A9_9SPHN</name>
<feature type="DNA-binding region" description="H-T-H motif" evidence="2">
    <location>
        <begin position="32"/>
        <end position="51"/>
    </location>
</feature>
<dbReference type="InterPro" id="IPR041478">
    <property type="entry name" value="TetR_C_27"/>
</dbReference>
<dbReference type="Pfam" id="PF00440">
    <property type="entry name" value="TetR_N"/>
    <property type="match status" value="1"/>
</dbReference>